<dbReference type="NCBIfam" id="NF003743">
    <property type="entry name" value="PRK05340.1"/>
    <property type="match status" value="1"/>
</dbReference>
<feature type="binding site" evidence="10">
    <location>
        <position position="36"/>
    </location>
    <ligand>
        <name>Mn(2+)</name>
        <dbReference type="ChEBI" id="CHEBI:29035"/>
        <label>2</label>
    </ligand>
</feature>
<dbReference type="EC" id="3.6.1.54" evidence="10"/>
<organism evidence="12 13">
    <name type="scientific">Acidiferrobacter thiooxydans</name>
    <dbReference type="NCBI Taxonomy" id="163359"/>
    <lineage>
        <taxon>Bacteria</taxon>
        <taxon>Pseudomonadati</taxon>
        <taxon>Pseudomonadota</taxon>
        <taxon>Gammaproteobacteria</taxon>
        <taxon>Acidiferrobacterales</taxon>
        <taxon>Acidiferrobacteraceae</taxon>
        <taxon>Acidiferrobacter</taxon>
    </lineage>
</organism>
<keyword evidence="13" id="KW-1185">Reference proteome</keyword>
<evidence type="ECO:0000256" key="7">
    <source>
        <dbReference type="ARBA" id="ARBA00023098"/>
    </source>
</evidence>
<dbReference type="InterPro" id="IPR029052">
    <property type="entry name" value="Metallo-depent_PP-like"/>
</dbReference>
<feature type="binding site" evidence="10">
    <location>
        <position position="191"/>
    </location>
    <ligand>
        <name>Mn(2+)</name>
        <dbReference type="ChEBI" id="CHEBI:29035"/>
        <label>2</label>
    </ligand>
</feature>
<sequence>MADLHLTAQRPQAIALFRDFLARAHDRLDHLYILGDLFEYWVGDDGADEAEFAPVVASLRAATGAGLAISILHGNRDFLLGERFAALSGCRLLDDPHELTLFGTRTLISHGDALCTDDREYQALRQQFRDLRWQQQVLSRPLAERVAMARALRQESGRATPAKDAALLDVNTAAAGALLDRHDLRRLIHGHTHRPGEYPVPTAAGPGVRIVVGDWYEGSSVLVVGPAGHALVAVADFSRAVADVMRRQGK</sequence>
<evidence type="ECO:0000256" key="6">
    <source>
        <dbReference type="ARBA" id="ARBA00022801"/>
    </source>
</evidence>
<keyword evidence="2 10" id="KW-0444">Lipid biosynthesis</keyword>
<feature type="binding site" evidence="10">
    <location>
        <position position="193"/>
    </location>
    <ligand>
        <name>Mn(2+)</name>
        <dbReference type="ChEBI" id="CHEBI:29035"/>
        <label>1</label>
    </ligand>
</feature>
<feature type="binding site" evidence="10">
    <location>
        <position position="3"/>
    </location>
    <ligand>
        <name>Mn(2+)</name>
        <dbReference type="ChEBI" id="CHEBI:29035"/>
        <label>1</label>
    </ligand>
</feature>
<dbReference type="GO" id="GO:0008758">
    <property type="term" value="F:UDP-2,3-diacylglucosamine hydrolase activity"/>
    <property type="evidence" value="ECO:0007669"/>
    <property type="project" value="UniProtKB-UniRule"/>
</dbReference>
<dbReference type="NCBIfam" id="TIGR01854">
    <property type="entry name" value="lipid_A_lpxH"/>
    <property type="match status" value="1"/>
</dbReference>
<feature type="binding site" evidence="10">
    <location>
        <position position="160"/>
    </location>
    <ligand>
        <name>substrate</name>
    </ligand>
</feature>
<name>A0A368HJH2_9GAMM</name>
<feature type="binding site" evidence="10">
    <location>
        <position position="156"/>
    </location>
    <ligand>
        <name>substrate</name>
    </ligand>
</feature>
<keyword evidence="7 10" id="KW-0443">Lipid metabolism</keyword>
<dbReference type="EMBL" id="PSYR01000001">
    <property type="protein sequence ID" value="RCN59516.1"/>
    <property type="molecule type" value="Genomic_DNA"/>
</dbReference>
<gene>
    <name evidence="10" type="primary">lpxH</name>
    <name evidence="12" type="ORF">C4900_03800</name>
</gene>
<keyword evidence="5 10" id="KW-0479">Metal-binding</keyword>
<keyword evidence="9 10" id="KW-0464">Manganese</keyword>
<feature type="binding site" evidence="10">
    <location>
        <position position="191"/>
    </location>
    <ligand>
        <name>substrate</name>
    </ligand>
</feature>
<comment type="subcellular location">
    <subcellularLocation>
        <location evidence="10">Cell inner membrane</location>
        <topology evidence="10">Peripheral membrane protein</topology>
        <orientation evidence="10">Cytoplasmic side</orientation>
    </subcellularLocation>
</comment>
<dbReference type="GO" id="GO:0009245">
    <property type="term" value="P:lipid A biosynthetic process"/>
    <property type="evidence" value="ECO:0007669"/>
    <property type="project" value="UniProtKB-UniRule"/>
</dbReference>
<dbReference type="GO" id="GO:0030145">
    <property type="term" value="F:manganese ion binding"/>
    <property type="evidence" value="ECO:0007669"/>
    <property type="project" value="UniProtKB-UniRule"/>
</dbReference>
<dbReference type="OrthoDB" id="9783283at2"/>
<evidence type="ECO:0000256" key="5">
    <source>
        <dbReference type="ARBA" id="ARBA00022723"/>
    </source>
</evidence>
<feature type="binding site" evidence="10">
    <location>
        <position position="36"/>
    </location>
    <ligand>
        <name>Mn(2+)</name>
        <dbReference type="ChEBI" id="CHEBI:29035"/>
        <label>1</label>
    </ligand>
</feature>
<dbReference type="SUPFAM" id="SSF56300">
    <property type="entry name" value="Metallo-dependent phosphatases"/>
    <property type="match status" value="1"/>
</dbReference>
<feature type="domain" description="Calcineurin-like phosphoesterase" evidence="11">
    <location>
        <begin position="2"/>
        <end position="195"/>
    </location>
</feature>
<dbReference type="GO" id="GO:0019897">
    <property type="term" value="C:extrinsic component of plasma membrane"/>
    <property type="evidence" value="ECO:0007669"/>
    <property type="project" value="UniProtKB-UniRule"/>
</dbReference>
<keyword evidence="4 10" id="KW-0441">Lipid A biosynthesis</keyword>
<comment type="similarity">
    <text evidence="10">Belongs to the LpxH family.</text>
</comment>
<dbReference type="Proteomes" id="UP000253250">
    <property type="component" value="Unassembled WGS sequence"/>
</dbReference>
<dbReference type="Gene3D" id="3.60.21.10">
    <property type="match status" value="1"/>
</dbReference>
<dbReference type="InterPro" id="IPR004843">
    <property type="entry name" value="Calcineurin-like_PHP"/>
</dbReference>
<evidence type="ECO:0000256" key="3">
    <source>
        <dbReference type="ARBA" id="ARBA00022519"/>
    </source>
</evidence>
<comment type="catalytic activity">
    <reaction evidence="10">
        <text>UDP-2-N,3-O-bis[(3R)-3-hydroxytetradecanoyl]-alpha-D-glucosamine + H2O = 2-N,3-O-bis[(3R)-3-hydroxytetradecanoyl]-alpha-D-glucosaminyl 1-phosphate + UMP + 2 H(+)</text>
        <dbReference type="Rhea" id="RHEA:25213"/>
        <dbReference type="ChEBI" id="CHEBI:15377"/>
        <dbReference type="ChEBI" id="CHEBI:15378"/>
        <dbReference type="ChEBI" id="CHEBI:57865"/>
        <dbReference type="ChEBI" id="CHEBI:57957"/>
        <dbReference type="ChEBI" id="CHEBI:78847"/>
        <dbReference type="EC" id="3.6.1.54"/>
    </reaction>
</comment>
<feature type="binding site" evidence="10">
    <location>
        <position position="75"/>
    </location>
    <ligand>
        <name>Mn(2+)</name>
        <dbReference type="ChEBI" id="CHEBI:29035"/>
        <label>2</label>
    </ligand>
</feature>
<feature type="binding site" evidence="10">
    <location>
        <position position="163"/>
    </location>
    <ligand>
        <name>substrate</name>
    </ligand>
</feature>
<protein>
    <recommendedName>
        <fullName evidence="10">UDP-2,3-diacylglucosamine hydrolase</fullName>
        <ecNumber evidence="10">3.6.1.54</ecNumber>
    </recommendedName>
    <alternativeName>
        <fullName evidence="10">UDP-2,3-diacylglucosamine diphosphatase</fullName>
    </alternativeName>
</protein>
<dbReference type="HAMAP" id="MF_00575">
    <property type="entry name" value="LpxH"/>
    <property type="match status" value="1"/>
</dbReference>
<dbReference type="GO" id="GO:0005737">
    <property type="term" value="C:cytoplasm"/>
    <property type="evidence" value="ECO:0007669"/>
    <property type="project" value="InterPro"/>
</dbReference>
<evidence type="ECO:0000256" key="4">
    <source>
        <dbReference type="ARBA" id="ARBA00022556"/>
    </source>
</evidence>
<dbReference type="CDD" id="cd07398">
    <property type="entry name" value="MPP_YbbF-LpxH"/>
    <property type="match status" value="1"/>
</dbReference>
<dbReference type="AlphaFoldDB" id="A0A368HJH2"/>
<proteinExistence type="inferred from homology"/>
<evidence type="ECO:0000256" key="8">
    <source>
        <dbReference type="ARBA" id="ARBA00023136"/>
    </source>
</evidence>
<comment type="function">
    <text evidence="10">Hydrolyzes the pyrophosphate bond of UDP-2,3-diacylglucosamine to yield 2,3-diacylglucosamine 1-phosphate (lipid X) and UMP by catalyzing the attack of water at the alpha-P atom. Involved in the biosynthesis of lipid A, a phosphorylated glycolipid that anchors the lipopolysaccharide to the outer membrane of the cell.</text>
</comment>
<dbReference type="PANTHER" id="PTHR34990:SF1">
    <property type="entry name" value="UDP-2,3-DIACYLGLUCOSAMINE HYDROLASE"/>
    <property type="match status" value="1"/>
</dbReference>
<feature type="binding site" evidence="10">
    <location>
        <position position="118"/>
    </location>
    <ligand>
        <name>substrate</name>
    </ligand>
</feature>
<feature type="binding site" evidence="10">
    <location>
        <begin position="75"/>
        <end position="76"/>
    </location>
    <ligand>
        <name>substrate</name>
    </ligand>
</feature>
<dbReference type="UniPathway" id="UPA00359">
    <property type="reaction ID" value="UER00480"/>
</dbReference>
<keyword evidence="1 10" id="KW-1003">Cell membrane</keyword>
<dbReference type="PANTHER" id="PTHR34990">
    <property type="entry name" value="UDP-2,3-DIACYLGLUCOSAMINE HYDROLASE-RELATED"/>
    <property type="match status" value="1"/>
</dbReference>
<evidence type="ECO:0000256" key="2">
    <source>
        <dbReference type="ARBA" id="ARBA00022516"/>
    </source>
</evidence>
<evidence type="ECO:0000313" key="13">
    <source>
        <dbReference type="Proteomes" id="UP000253250"/>
    </source>
</evidence>
<dbReference type="InterPro" id="IPR010138">
    <property type="entry name" value="UDP-diacylglucosamine_Hdrlase"/>
</dbReference>
<keyword evidence="6 10" id="KW-0378">Hydrolase</keyword>
<keyword evidence="8 10" id="KW-0472">Membrane</keyword>
<feature type="binding site" evidence="10">
    <location>
        <position position="110"/>
    </location>
    <ligand>
        <name>Mn(2+)</name>
        <dbReference type="ChEBI" id="CHEBI:29035"/>
        <label>2</label>
    </ligand>
</feature>
<comment type="cofactor">
    <cofactor evidence="10">
        <name>Mn(2+)</name>
        <dbReference type="ChEBI" id="CHEBI:29035"/>
    </cofactor>
    <text evidence="10">Binds 2 Mn(2+) ions per subunit in a binuclear metal center.</text>
</comment>
<accession>A0A368HJH2</accession>
<dbReference type="InterPro" id="IPR043461">
    <property type="entry name" value="LpxH-like"/>
</dbReference>
<feature type="binding site" evidence="10">
    <location>
        <position position="5"/>
    </location>
    <ligand>
        <name>Mn(2+)</name>
        <dbReference type="ChEBI" id="CHEBI:29035"/>
        <label>1</label>
    </ligand>
</feature>
<evidence type="ECO:0000256" key="9">
    <source>
        <dbReference type="ARBA" id="ARBA00023211"/>
    </source>
</evidence>
<evidence type="ECO:0000256" key="1">
    <source>
        <dbReference type="ARBA" id="ARBA00022475"/>
    </source>
</evidence>
<comment type="caution">
    <text evidence="12">The sequence shown here is derived from an EMBL/GenBank/DDBJ whole genome shotgun (WGS) entry which is preliminary data.</text>
</comment>
<dbReference type="Pfam" id="PF00149">
    <property type="entry name" value="Metallophos"/>
    <property type="match status" value="1"/>
</dbReference>
<comment type="pathway">
    <text evidence="10">Glycolipid biosynthesis; lipid IV(A) biosynthesis; lipid IV(A) from (3R)-3-hydroxytetradecanoyl-[acyl-carrier-protein] and UDP-N-acetyl-alpha-D-glucosamine: step 4/6.</text>
</comment>
<reference evidence="12 13" key="1">
    <citation type="submission" date="2018-02" db="EMBL/GenBank/DDBJ databases">
        <title>Insights into the biology of acidophilic members of the Acidiferrobacteraceae family derived from comparative genomic analyses.</title>
        <authorList>
            <person name="Issotta F."/>
            <person name="Thyssen C."/>
            <person name="Mena C."/>
            <person name="Moya A."/>
            <person name="Bellenberg S."/>
            <person name="Sproer C."/>
            <person name="Covarrubias P.C."/>
            <person name="Sand W."/>
            <person name="Quatrini R."/>
            <person name="Vera M."/>
        </authorList>
    </citation>
    <scope>NUCLEOTIDE SEQUENCE [LARGE SCALE GENOMIC DNA]</scope>
    <source>
        <strain evidence="13">m-1</strain>
    </source>
</reference>
<keyword evidence="3 10" id="KW-0997">Cell inner membrane</keyword>
<evidence type="ECO:0000259" key="11">
    <source>
        <dbReference type="Pfam" id="PF00149"/>
    </source>
</evidence>
<evidence type="ECO:0000256" key="10">
    <source>
        <dbReference type="HAMAP-Rule" id="MF_00575"/>
    </source>
</evidence>
<evidence type="ECO:0000313" key="12">
    <source>
        <dbReference type="EMBL" id="RCN59516.1"/>
    </source>
</evidence>